<protein>
    <submittedName>
        <fullName evidence="2">Uncharacterized protein</fullName>
    </submittedName>
</protein>
<dbReference type="Proteomes" id="UP000664904">
    <property type="component" value="Chromosome"/>
</dbReference>
<keyword evidence="3" id="KW-1185">Reference proteome</keyword>
<dbReference type="RefSeq" id="WP_208844201.1">
    <property type="nucleotide sequence ID" value="NZ_CP072133.1"/>
</dbReference>
<feature type="transmembrane region" description="Helical" evidence="1">
    <location>
        <begin position="190"/>
        <end position="210"/>
    </location>
</feature>
<feature type="transmembrane region" description="Helical" evidence="1">
    <location>
        <begin position="216"/>
        <end position="246"/>
    </location>
</feature>
<evidence type="ECO:0000256" key="1">
    <source>
        <dbReference type="SAM" id="Phobius"/>
    </source>
</evidence>
<keyword evidence="1" id="KW-0812">Transmembrane</keyword>
<proteinExistence type="predicted"/>
<dbReference type="EMBL" id="CP072133">
    <property type="protein sequence ID" value="QTH72577.1"/>
    <property type="molecule type" value="Genomic_DNA"/>
</dbReference>
<evidence type="ECO:0000313" key="3">
    <source>
        <dbReference type="Proteomes" id="UP000664904"/>
    </source>
</evidence>
<sequence length="265" mass="29721">MLVIFLAKYVIWILLGGGLRPGLFTENNFEIMLVLFWALTVWNLEGKLTLKQWLLLTAVIFLSGSRSGVVSYFAMLCILLIRQFDWKTILKLALLGLIGVGVVGIFISRMSGGDLNSIDRVVFFQGLLIAMRDWELMDYLIGAPPLTAMPEVVCQRMQYYTTLFSAKDPSVCYSVILHSFVMRIVHDHGFFGLVFLFWATNALLKLSFVAKRVRVTVLAILFLNGLSVSSLNSVYALVGLIVLVVAPYKEKVIFLQKADHKAVTS</sequence>
<reference evidence="2" key="1">
    <citation type="submission" date="2021-03" db="EMBL/GenBank/DDBJ databases">
        <title>Complete Genome of Pseudoalteromonas xiamenensis STKMTI.2, a new potential marine bacterium producing anti-Vibrio compounds.</title>
        <authorList>
            <person name="Handayani D.P."/>
            <person name="Isnansetyo A."/>
            <person name="Istiqomah I."/>
            <person name="Jumina J."/>
        </authorList>
    </citation>
    <scope>NUCLEOTIDE SEQUENCE</scope>
    <source>
        <strain evidence="2">STKMTI.2</strain>
    </source>
</reference>
<evidence type="ECO:0000313" key="2">
    <source>
        <dbReference type="EMBL" id="QTH72577.1"/>
    </source>
</evidence>
<name>A0A975DK03_9GAMM</name>
<gene>
    <name evidence="2" type="ORF">J5O05_07195</name>
</gene>
<keyword evidence="1" id="KW-1133">Transmembrane helix</keyword>
<feature type="transmembrane region" description="Helical" evidence="1">
    <location>
        <begin position="88"/>
        <end position="107"/>
    </location>
</feature>
<dbReference type="KEGG" id="pxi:J5O05_07195"/>
<dbReference type="AlphaFoldDB" id="A0A975DK03"/>
<accession>A0A975DK03</accession>
<feature type="transmembrane region" description="Helical" evidence="1">
    <location>
        <begin position="53"/>
        <end position="82"/>
    </location>
</feature>
<organism evidence="2 3">
    <name type="scientific">Pseudoalteromonas xiamenensis</name>
    <dbReference type="NCBI Taxonomy" id="882626"/>
    <lineage>
        <taxon>Bacteria</taxon>
        <taxon>Pseudomonadati</taxon>
        <taxon>Pseudomonadota</taxon>
        <taxon>Gammaproteobacteria</taxon>
        <taxon>Alteromonadales</taxon>
        <taxon>Pseudoalteromonadaceae</taxon>
        <taxon>Pseudoalteromonas</taxon>
    </lineage>
</organism>
<keyword evidence="1" id="KW-0472">Membrane</keyword>